<evidence type="ECO:0000313" key="2">
    <source>
        <dbReference type="Proteomes" id="UP001164539"/>
    </source>
</evidence>
<keyword evidence="2" id="KW-1185">Reference proteome</keyword>
<keyword evidence="1" id="KW-0808">Transferase</keyword>
<name>A0ACC1WSJ3_MELAZ</name>
<dbReference type="Proteomes" id="UP001164539">
    <property type="component" value="Chromosome 14"/>
</dbReference>
<proteinExistence type="predicted"/>
<comment type="caution">
    <text evidence="1">The sequence shown here is derived from an EMBL/GenBank/DDBJ whole genome shotgun (WGS) entry which is preliminary data.</text>
</comment>
<sequence>MEVDELREVECVCGFQFCFSCSSIAHSPCSCLMWELWSKNSEDESLSINWIENHTKPCPTCCKPVEKNGGCNMLDCCWAIQRRGIRTRQGKERKYDERNLYRYIHYHKLYKAHSESFRLEHEMKQTIQDKIGRLSEKDTSPTDFSWINDGVDRLFGSRRIVSFSCPFAFYIFGDELFENETTKEEMEIKQNFFEDQQEQFEAFIYF</sequence>
<dbReference type="EMBL" id="CM051407">
    <property type="protein sequence ID" value="KAJ4701861.1"/>
    <property type="molecule type" value="Genomic_DNA"/>
</dbReference>
<protein>
    <submittedName>
        <fullName evidence="1">RBR-type E3 ubiquitin transferase</fullName>
    </submittedName>
</protein>
<evidence type="ECO:0000313" key="1">
    <source>
        <dbReference type="EMBL" id="KAJ4701861.1"/>
    </source>
</evidence>
<accession>A0ACC1WSJ3</accession>
<reference evidence="1 2" key="1">
    <citation type="journal article" date="2023" name="Science">
        <title>Complex scaffold remodeling in plant triterpene biosynthesis.</title>
        <authorList>
            <person name="De La Pena R."/>
            <person name="Hodgson H."/>
            <person name="Liu J.C."/>
            <person name="Stephenson M.J."/>
            <person name="Martin A.C."/>
            <person name="Owen C."/>
            <person name="Harkess A."/>
            <person name="Leebens-Mack J."/>
            <person name="Jimenez L.E."/>
            <person name="Osbourn A."/>
            <person name="Sattely E.S."/>
        </authorList>
    </citation>
    <scope>NUCLEOTIDE SEQUENCE [LARGE SCALE GENOMIC DNA]</scope>
    <source>
        <strain evidence="2">cv. JPN11</strain>
        <tissue evidence="1">Leaf</tissue>
    </source>
</reference>
<organism evidence="1 2">
    <name type="scientific">Melia azedarach</name>
    <name type="common">Chinaberry tree</name>
    <dbReference type="NCBI Taxonomy" id="155640"/>
    <lineage>
        <taxon>Eukaryota</taxon>
        <taxon>Viridiplantae</taxon>
        <taxon>Streptophyta</taxon>
        <taxon>Embryophyta</taxon>
        <taxon>Tracheophyta</taxon>
        <taxon>Spermatophyta</taxon>
        <taxon>Magnoliopsida</taxon>
        <taxon>eudicotyledons</taxon>
        <taxon>Gunneridae</taxon>
        <taxon>Pentapetalae</taxon>
        <taxon>rosids</taxon>
        <taxon>malvids</taxon>
        <taxon>Sapindales</taxon>
        <taxon>Meliaceae</taxon>
        <taxon>Melia</taxon>
    </lineage>
</organism>
<gene>
    <name evidence="1" type="ORF">OWV82_025037</name>
</gene>